<dbReference type="RefSeq" id="WP_212658133.1">
    <property type="nucleotide sequence ID" value="NZ_JAGXTP010000001.1"/>
</dbReference>
<organism evidence="2 3">
    <name type="scientific">Devosia litorisediminis</name>
    <dbReference type="NCBI Taxonomy" id="2829817"/>
    <lineage>
        <taxon>Bacteria</taxon>
        <taxon>Pseudomonadati</taxon>
        <taxon>Pseudomonadota</taxon>
        <taxon>Alphaproteobacteria</taxon>
        <taxon>Hyphomicrobiales</taxon>
        <taxon>Devosiaceae</taxon>
        <taxon>Devosia</taxon>
    </lineage>
</organism>
<comment type="caution">
    <text evidence="2">The sequence shown here is derived from an EMBL/GenBank/DDBJ whole genome shotgun (WGS) entry which is preliminary data.</text>
</comment>
<evidence type="ECO:0000313" key="2">
    <source>
        <dbReference type="EMBL" id="MBS3848599.1"/>
    </source>
</evidence>
<feature type="transmembrane region" description="Helical" evidence="1">
    <location>
        <begin position="42"/>
        <end position="64"/>
    </location>
</feature>
<name>A0A942EC46_9HYPH</name>
<feature type="transmembrane region" description="Helical" evidence="1">
    <location>
        <begin position="7"/>
        <end position="30"/>
    </location>
</feature>
<dbReference type="AlphaFoldDB" id="A0A942EC46"/>
<keyword evidence="3" id="KW-1185">Reference proteome</keyword>
<keyword evidence="1" id="KW-0472">Membrane</keyword>
<evidence type="ECO:0008006" key="4">
    <source>
        <dbReference type="Google" id="ProtNLM"/>
    </source>
</evidence>
<dbReference type="EMBL" id="JAGXTP010000001">
    <property type="protein sequence ID" value="MBS3848599.1"/>
    <property type="molecule type" value="Genomic_DNA"/>
</dbReference>
<protein>
    <recommendedName>
        <fullName evidence="4">DUF3311 domain-containing protein</fullName>
    </recommendedName>
</protein>
<evidence type="ECO:0000256" key="1">
    <source>
        <dbReference type="SAM" id="Phobius"/>
    </source>
</evidence>
<dbReference type="Proteomes" id="UP000678281">
    <property type="component" value="Unassembled WGS sequence"/>
</dbReference>
<sequence length="78" mass="8608">MAERRKLIASMLVLTIFGALLLVPPLVYVFNQPITHFGVPQVVIYLFVVWLLLIMGTAMLTHLLPSETGDTTNGPEAD</sequence>
<keyword evidence="1" id="KW-0812">Transmembrane</keyword>
<keyword evidence="1" id="KW-1133">Transmembrane helix</keyword>
<evidence type="ECO:0000313" key="3">
    <source>
        <dbReference type="Proteomes" id="UP000678281"/>
    </source>
</evidence>
<reference evidence="2" key="1">
    <citation type="submission" date="2021-04" db="EMBL/GenBank/DDBJ databases">
        <title>Devosia litorisediminis sp. nov., isolated from a sand dune.</title>
        <authorList>
            <person name="Park S."/>
            <person name="Yoon J.-H."/>
        </authorList>
    </citation>
    <scope>NUCLEOTIDE SEQUENCE</scope>
    <source>
        <strain evidence="2">BSSL-BM10</strain>
    </source>
</reference>
<accession>A0A942EC46</accession>
<proteinExistence type="predicted"/>
<gene>
    <name evidence="2" type="ORF">KD146_07805</name>
</gene>